<organism evidence="3 4">
    <name type="scientific">Cardiosporidium cionae</name>
    <dbReference type="NCBI Taxonomy" id="476202"/>
    <lineage>
        <taxon>Eukaryota</taxon>
        <taxon>Sar</taxon>
        <taxon>Alveolata</taxon>
        <taxon>Apicomplexa</taxon>
        <taxon>Aconoidasida</taxon>
        <taxon>Nephromycida</taxon>
        <taxon>Cardiosporidium</taxon>
    </lineage>
</organism>
<proteinExistence type="predicted"/>
<reference evidence="3 4" key="1">
    <citation type="journal article" date="2020" name="bioRxiv">
        <title>Metabolic contributions of an alphaproteobacterial endosymbiont in the apicomplexan Cardiosporidium cionae.</title>
        <authorList>
            <person name="Hunter E.S."/>
            <person name="Paight C.J."/>
            <person name="Lane C.E."/>
        </authorList>
    </citation>
    <scope>NUCLEOTIDE SEQUENCE [LARGE SCALE GENOMIC DNA]</scope>
    <source>
        <strain evidence="3">ESH_2018</strain>
    </source>
</reference>
<comment type="caution">
    <text evidence="3">The sequence shown here is derived from an EMBL/GenBank/DDBJ whole genome shotgun (WGS) entry which is preliminary data.</text>
</comment>
<sequence>FTEQTITNSTFDQLKSFFCFKKPLFTMIETRKHSEILHYFSGLKPLLNSATSPTSCEDDVFAVTQILEELLHKEWTVAVDQQCSKILEKALSRLFSCVLALSADKGNLSTTDNNSIYNRSLNTFVDFFESILKKCSFLVTQPYASHVLQTSLSLFLRIYQTIEGTQCPLAQRIETLFPSFLQHVADSSSGLVSVICNACGSHVIRSFLLVCGGYLVPFGDATGNRHSKTRKNFREEELPKTRTTVPQAFSRCILSITETLVEYLKEDSLGLSLDPYAAPVIELLLLILFTDGYADETHAMIQALLYMPESMQNITDDRTAAKEDTQPSSKQVILADTLAKSPIGSRVLEKVIECCTAEEFYQLFRHWMIIDLNTLAQASLGNYVLQKTLTCSQFSAVYLEQFIGTFDFKACREKGNPALLWRCAEACRRFQSCYKKFVRRLFLSFGMHDTSHCHLLWLAILTMVSMEECSVTLEPSIHESTSMDTPVLETKEENFLKRKIQPSGCSLLFCLLKFPPEFISPLLSGFRKFLAVSSVAKAATESDFPPPRSLLRKLATDRQGSRLLQSMTEPGSPISAIAIQKLIKKFKGMYTDLALNPMGGFLVTSFYKAAKVELKRTIAQELSEIKDTLKSKNYAVYKCCEIYKFQQDETAWMAAQTPKNKTRELFRDILTHTPVATEDNIAKLQKNDDREKHRVSKRVANSLLRESGSTSEKKFSSTSESPAMGIARTHTLAAGIEDTPNITVSSTTNDKAIPVCVSQSPPSTVRSCILSYIDSCFVFFRNIHNAYILSVDMSFTVAHQHTADVQCTHSVKAASESTNPVVDAVLFCIEGTSKKHTTSKKRRKDEVIKLRNANTALKSRKTK</sequence>
<dbReference type="InterPro" id="IPR016024">
    <property type="entry name" value="ARM-type_fold"/>
</dbReference>
<dbReference type="EMBL" id="JADAQX010000020">
    <property type="protein sequence ID" value="KAF8822837.1"/>
    <property type="molecule type" value="Genomic_DNA"/>
</dbReference>
<dbReference type="InterPro" id="IPR001313">
    <property type="entry name" value="Pumilio_RNA-bd_rpt"/>
</dbReference>
<evidence type="ECO:0000256" key="2">
    <source>
        <dbReference type="SAM" id="MobiDB-lite"/>
    </source>
</evidence>
<feature type="compositionally biased region" description="Low complexity" evidence="2">
    <location>
        <begin position="706"/>
        <end position="721"/>
    </location>
</feature>
<dbReference type="Gene3D" id="1.25.10.10">
    <property type="entry name" value="Leucine-rich Repeat Variant"/>
    <property type="match status" value="2"/>
</dbReference>
<evidence type="ECO:0000313" key="3">
    <source>
        <dbReference type="EMBL" id="KAF8822837.1"/>
    </source>
</evidence>
<dbReference type="Pfam" id="PF22493">
    <property type="entry name" value="PUF_NOP9"/>
    <property type="match status" value="1"/>
</dbReference>
<keyword evidence="1" id="KW-0677">Repeat</keyword>
<accession>A0ABQ7JFS2</accession>
<gene>
    <name evidence="3" type="ORF">IE077_002381</name>
</gene>
<dbReference type="PANTHER" id="PTHR13102:SF0">
    <property type="entry name" value="NUCLEOLAR PROTEIN 9"/>
    <property type="match status" value="1"/>
</dbReference>
<protein>
    <recommendedName>
        <fullName evidence="5">Fanconi anemia group I protein</fullName>
    </recommendedName>
</protein>
<dbReference type="Proteomes" id="UP000823046">
    <property type="component" value="Unassembled WGS sequence"/>
</dbReference>
<name>A0ABQ7JFS2_9APIC</name>
<feature type="non-terminal residue" evidence="3">
    <location>
        <position position="1"/>
    </location>
</feature>
<dbReference type="InterPro" id="IPR040000">
    <property type="entry name" value="NOP9"/>
</dbReference>
<evidence type="ECO:0008006" key="5">
    <source>
        <dbReference type="Google" id="ProtNLM"/>
    </source>
</evidence>
<dbReference type="InterPro" id="IPR011989">
    <property type="entry name" value="ARM-like"/>
</dbReference>
<dbReference type="PANTHER" id="PTHR13102">
    <property type="entry name" value="NUCLEOLAR PROTEIN 9"/>
    <property type="match status" value="1"/>
</dbReference>
<dbReference type="SUPFAM" id="SSF48371">
    <property type="entry name" value="ARM repeat"/>
    <property type="match status" value="2"/>
</dbReference>
<evidence type="ECO:0000313" key="4">
    <source>
        <dbReference type="Proteomes" id="UP000823046"/>
    </source>
</evidence>
<evidence type="ECO:0000256" key="1">
    <source>
        <dbReference type="ARBA" id="ARBA00022737"/>
    </source>
</evidence>
<keyword evidence="4" id="KW-1185">Reference proteome</keyword>
<feature type="region of interest" description="Disordered" evidence="2">
    <location>
        <begin position="685"/>
        <end position="722"/>
    </location>
</feature>